<keyword evidence="2" id="KW-1003">Cell membrane</keyword>
<feature type="transmembrane region" description="Helical" evidence="8">
    <location>
        <begin position="12"/>
        <end position="28"/>
    </location>
</feature>
<evidence type="ECO:0000256" key="8">
    <source>
        <dbReference type="SAM" id="Phobius"/>
    </source>
</evidence>
<dbReference type="GO" id="GO:0009103">
    <property type="term" value="P:lipopolysaccharide biosynthetic process"/>
    <property type="evidence" value="ECO:0007669"/>
    <property type="project" value="UniProtKB-ARBA"/>
</dbReference>
<comment type="subcellular location">
    <subcellularLocation>
        <location evidence="1">Cell membrane</location>
        <topology evidence="1">Multi-pass membrane protein</topology>
    </subcellularLocation>
</comment>
<dbReference type="HOGENOM" id="CLU_019200_0_0_0"/>
<dbReference type="PANTHER" id="PTHR33908:SF3">
    <property type="entry name" value="UNDECAPRENYL PHOSPHATE-ALPHA-4-AMINO-4-DEOXY-L-ARABINOSE ARABINOSYL TRANSFERASE"/>
    <property type="match status" value="1"/>
</dbReference>
<feature type="transmembrane region" description="Helical" evidence="8">
    <location>
        <begin position="393"/>
        <end position="416"/>
    </location>
</feature>
<dbReference type="eggNOG" id="COG1807">
    <property type="taxonomic scope" value="Bacteria"/>
</dbReference>
<feature type="transmembrane region" description="Helical" evidence="8">
    <location>
        <begin position="206"/>
        <end position="227"/>
    </location>
</feature>
<keyword evidence="4 11" id="KW-0808">Transferase</keyword>
<evidence type="ECO:0000256" key="6">
    <source>
        <dbReference type="ARBA" id="ARBA00022989"/>
    </source>
</evidence>
<reference evidence="11 12" key="1">
    <citation type="journal article" date="2010" name="Stand. Genomic Sci.">
        <title>Non-contiguous finished genome sequence of Aminomonas paucivorans type strain (GLU-3).</title>
        <authorList>
            <person name="Pitluck S."/>
            <person name="Yasawong M."/>
            <person name="Held B."/>
            <person name="Lapidus A."/>
            <person name="Nolan M."/>
            <person name="Copeland A."/>
            <person name="Lucas S."/>
            <person name="Del Rio T.G."/>
            <person name="Tice H."/>
            <person name="Cheng J.F."/>
            <person name="Chertkov O."/>
            <person name="Goodwin L."/>
            <person name="Tapia R."/>
            <person name="Han C."/>
            <person name="Liolios K."/>
            <person name="Ivanova N."/>
            <person name="Mavromatis K."/>
            <person name="Ovchinnikova G."/>
            <person name="Pati A."/>
            <person name="Chen A."/>
            <person name="Palaniappan K."/>
            <person name="Land M."/>
            <person name="Hauser L."/>
            <person name="Chang Y.J."/>
            <person name="Jeffries C.D."/>
            <person name="Pukall R."/>
            <person name="Spring S."/>
            <person name="Rohde M."/>
            <person name="Sikorski J."/>
            <person name="Goker M."/>
            <person name="Woyke T."/>
            <person name="Bristow J."/>
            <person name="Eisen J.A."/>
            <person name="Markowitz V."/>
            <person name="Hugenholtz P."/>
            <person name="Kyrpides N.C."/>
            <person name="Klenk H.P."/>
        </authorList>
    </citation>
    <scope>NUCLEOTIDE SEQUENCE [LARGE SCALE GENOMIC DNA]</scope>
    <source>
        <strain evidence="11 12">DSM 12260</strain>
    </source>
</reference>
<gene>
    <name evidence="11" type="ORF">Apau_0398</name>
</gene>
<protein>
    <submittedName>
        <fullName evidence="11">Glycosyl transferase family 39</fullName>
    </submittedName>
</protein>
<feature type="transmembrane region" description="Helical" evidence="8">
    <location>
        <begin position="86"/>
        <end position="105"/>
    </location>
</feature>
<feature type="transmembrane region" description="Helical" evidence="8">
    <location>
        <begin position="126"/>
        <end position="153"/>
    </location>
</feature>
<keyword evidence="3" id="KW-0328">Glycosyltransferase</keyword>
<dbReference type="GO" id="GO:0010041">
    <property type="term" value="P:response to iron(III) ion"/>
    <property type="evidence" value="ECO:0007669"/>
    <property type="project" value="TreeGrafter"/>
</dbReference>
<feature type="transmembrane region" description="Helical" evidence="8">
    <location>
        <begin position="308"/>
        <end position="324"/>
    </location>
</feature>
<feature type="domain" description="Glycosyltransferase RgtA/B/C/D-like" evidence="9">
    <location>
        <begin position="66"/>
        <end position="221"/>
    </location>
</feature>
<dbReference type="EMBL" id="CM001022">
    <property type="protein sequence ID" value="EFQ22832.1"/>
    <property type="molecule type" value="Genomic_DNA"/>
</dbReference>
<dbReference type="AlphaFoldDB" id="E3CZ59"/>
<evidence type="ECO:0000259" key="9">
    <source>
        <dbReference type="Pfam" id="PF13231"/>
    </source>
</evidence>
<feature type="transmembrane region" description="Helical" evidence="8">
    <location>
        <begin position="423"/>
        <end position="442"/>
    </location>
</feature>
<evidence type="ECO:0000313" key="12">
    <source>
        <dbReference type="Proteomes" id="UP000005096"/>
    </source>
</evidence>
<evidence type="ECO:0000313" key="11">
    <source>
        <dbReference type="EMBL" id="EFQ22832.1"/>
    </source>
</evidence>
<organism evidence="11 12">
    <name type="scientific">Aminomonas paucivorans DSM 12260</name>
    <dbReference type="NCBI Taxonomy" id="584708"/>
    <lineage>
        <taxon>Bacteria</taxon>
        <taxon>Thermotogati</taxon>
        <taxon>Synergistota</taxon>
        <taxon>Synergistia</taxon>
        <taxon>Synergistales</taxon>
        <taxon>Synergistaceae</taxon>
        <taxon>Aminomonas</taxon>
    </lineage>
</organism>
<dbReference type="InterPro" id="IPR038731">
    <property type="entry name" value="RgtA/B/C-like"/>
</dbReference>
<accession>E3CZ59</accession>
<dbReference type="Proteomes" id="UP000005096">
    <property type="component" value="Chromosome"/>
</dbReference>
<dbReference type="InterPro" id="IPR050297">
    <property type="entry name" value="LipidA_mod_glycosyltrf_83"/>
</dbReference>
<evidence type="ECO:0000256" key="7">
    <source>
        <dbReference type="ARBA" id="ARBA00023136"/>
    </source>
</evidence>
<proteinExistence type="predicted"/>
<sequence>MNGFFRSHARPFALLLALLGLLYFWRLGDHGLLEPDEGRYSEIPREMLATGDWVTPRLNGVKYFEKPVLYYWMSALSLRTLGETELAARAVPALSALGGAALTYVAAAPHGPRGAFLSGLMVGTSLVWFALAHITLTDMALATFLTLAFYGLYRGVTGNRRWLLAGYAGMALALLTKGLIGVVLPGMVGVAWALGTRRWSLLWRAFSLPGILVFLALAGPWFALVMLRNPDFAWFFFVHEHFLRYATLNANRYQPGWFFLPILLLGFLPWTGNLLQGLRDGLAALRSLGADRRLREDDEAPAGPGEEALFLLLWAGVVLLFFSVSKSKLVPYILPVFPPLGVLAGTALDRILADQDRRRLLWGLAGNGAVCLLLGATLLLYPHHQDRFAPEVLAPVSLPLAAVLGAVGILPFLAGLRRKIGGAVLLLCLGSLAMGITFKGLFDFYGQIRSAKGVAAIVARHATPDAVVADYRDYDQGLAFYLKRRITLVNDPGGFGELSFGQRAENPDWFVTPEEFARIWRGPKPVLAVADPEKLEEFRRMGLTFRVLGSDPLYYGKTVVTNQKTEALP</sequence>
<dbReference type="STRING" id="584708.Apau_0398"/>
<keyword evidence="12" id="KW-1185">Reference proteome</keyword>
<evidence type="ECO:0000256" key="2">
    <source>
        <dbReference type="ARBA" id="ARBA00022475"/>
    </source>
</evidence>
<keyword evidence="6 8" id="KW-1133">Transmembrane helix</keyword>
<keyword evidence="5 8" id="KW-0812">Transmembrane</keyword>
<dbReference type="InterPro" id="IPR040845">
    <property type="entry name" value="Arnt_C"/>
</dbReference>
<evidence type="ECO:0000256" key="1">
    <source>
        <dbReference type="ARBA" id="ARBA00004651"/>
    </source>
</evidence>
<dbReference type="GO" id="GO:0005886">
    <property type="term" value="C:plasma membrane"/>
    <property type="evidence" value="ECO:0007669"/>
    <property type="project" value="UniProtKB-SubCell"/>
</dbReference>
<dbReference type="PaxDb" id="584708-Apau_0398"/>
<dbReference type="Pfam" id="PF18583">
    <property type="entry name" value="Arnt_C"/>
    <property type="match status" value="1"/>
</dbReference>
<feature type="transmembrane region" description="Helical" evidence="8">
    <location>
        <begin position="360"/>
        <end position="381"/>
    </location>
</feature>
<name>E3CZ59_9BACT</name>
<evidence type="ECO:0000256" key="3">
    <source>
        <dbReference type="ARBA" id="ARBA00022676"/>
    </source>
</evidence>
<dbReference type="RefSeq" id="WP_006299981.1">
    <property type="nucleotide sequence ID" value="NZ_CM001022.1"/>
</dbReference>
<feature type="transmembrane region" description="Helical" evidence="8">
    <location>
        <begin position="257"/>
        <end position="278"/>
    </location>
</feature>
<feature type="transmembrane region" description="Helical" evidence="8">
    <location>
        <begin position="165"/>
        <end position="194"/>
    </location>
</feature>
<evidence type="ECO:0000256" key="4">
    <source>
        <dbReference type="ARBA" id="ARBA00022679"/>
    </source>
</evidence>
<dbReference type="Pfam" id="PF13231">
    <property type="entry name" value="PMT_2"/>
    <property type="match status" value="1"/>
</dbReference>
<evidence type="ECO:0000256" key="5">
    <source>
        <dbReference type="ARBA" id="ARBA00022692"/>
    </source>
</evidence>
<dbReference type="OrthoDB" id="9775035at2"/>
<evidence type="ECO:0000259" key="10">
    <source>
        <dbReference type="Pfam" id="PF18583"/>
    </source>
</evidence>
<feature type="domain" description="Aminoarabinose transferase C-terminal" evidence="10">
    <location>
        <begin position="455"/>
        <end position="552"/>
    </location>
</feature>
<keyword evidence="7 8" id="KW-0472">Membrane</keyword>
<dbReference type="GO" id="GO:0016763">
    <property type="term" value="F:pentosyltransferase activity"/>
    <property type="evidence" value="ECO:0007669"/>
    <property type="project" value="TreeGrafter"/>
</dbReference>
<dbReference type="PANTHER" id="PTHR33908">
    <property type="entry name" value="MANNOSYLTRANSFERASE YKCB-RELATED"/>
    <property type="match status" value="1"/>
</dbReference>